<evidence type="ECO:0000313" key="1">
    <source>
        <dbReference type="EMBL" id="PUZ24829.1"/>
    </source>
</evidence>
<dbReference type="EMBL" id="QCYK01000002">
    <property type="protein sequence ID" value="PUZ24829.1"/>
    <property type="molecule type" value="Genomic_DNA"/>
</dbReference>
<protein>
    <submittedName>
        <fullName evidence="1">Uncharacterized protein</fullName>
    </submittedName>
</protein>
<comment type="caution">
    <text evidence="1">The sequence shown here is derived from an EMBL/GenBank/DDBJ whole genome shotgun (WGS) entry which is preliminary data.</text>
</comment>
<dbReference type="AlphaFoldDB" id="A0A2T7BEX3"/>
<organism evidence="1 2">
    <name type="scientific">Chitinophaga parva</name>
    <dbReference type="NCBI Taxonomy" id="2169414"/>
    <lineage>
        <taxon>Bacteria</taxon>
        <taxon>Pseudomonadati</taxon>
        <taxon>Bacteroidota</taxon>
        <taxon>Chitinophagia</taxon>
        <taxon>Chitinophagales</taxon>
        <taxon>Chitinophagaceae</taxon>
        <taxon>Chitinophaga</taxon>
    </lineage>
</organism>
<name>A0A2T7BEX3_9BACT</name>
<dbReference type="RefSeq" id="WP_108686670.1">
    <property type="nucleotide sequence ID" value="NZ_QCYK01000002.1"/>
</dbReference>
<dbReference type="OrthoDB" id="370799at2"/>
<accession>A0A2T7BEX3</accession>
<sequence length="101" mass="11281">MTYAAFLESLEQPVPPASLPALLQSLWWDRKGDWHQAHGLADIPGAPAAWVHAYLHRKEGDPGNAAYWYRRAGKPVSEASLQREWEQITLALLEAQPDGAH</sequence>
<dbReference type="Proteomes" id="UP000244450">
    <property type="component" value="Unassembled WGS sequence"/>
</dbReference>
<proteinExistence type="predicted"/>
<evidence type="ECO:0000313" key="2">
    <source>
        <dbReference type="Proteomes" id="UP000244450"/>
    </source>
</evidence>
<reference evidence="1 2" key="1">
    <citation type="submission" date="2018-04" db="EMBL/GenBank/DDBJ databases">
        <title>Chitinophaga fuyangensis sp. nov., isolated from soil in a chemical factory.</title>
        <authorList>
            <person name="Chen K."/>
        </authorList>
    </citation>
    <scope>NUCLEOTIDE SEQUENCE [LARGE SCALE GENOMIC DNA]</scope>
    <source>
        <strain evidence="1 2">LY-1</strain>
    </source>
</reference>
<keyword evidence="2" id="KW-1185">Reference proteome</keyword>
<gene>
    <name evidence="1" type="ORF">DCC81_10900</name>
</gene>